<feature type="region of interest" description="Disordered" evidence="2">
    <location>
        <begin position="1"/>
        <end position="26"/>
    </location>
</feature>
<feature type="transmembrane region" description="Helical" evidence="3">
    <location>
        <begin position="72"/>
        <end position="91"/>
    </location>
</feature>
<dbReference type="EMBL" id="FQXK01000013">
    <property type="protein sequence ID" value="SHI15311.1"/>
    <property type="molecule type" value="Genomic_DNA"/>
</dbReference>
<accession>A0A1M5YTD2</accession>
<dbReference type="AlphaFoldDB" id="A0A1M5YTD2"/>
<keyword evidence="3" id="KW-0812">Transmembrane</keyword>
<keyword evidence="5" id="KW-1185">Reference proteome</keyword>
<evidence type="ECO:0000256" key="3">
    <source>
        <dbReference type="SAM" id="Phobius"/>
    </source>
</evidence>
<feature type="coiled-coil region" evidence="1">
    <location>
        <begin position="142"/>
        <end position="169"/>
    </location>
</feature>
<dbReference type="STRING" id="1121131.SAMN02745229_01692"/>
<dbReference type="OrthoDB" id="2005413at2"/>
<keyword evidence="3" id="KW-1133">Transmembrane helix</keyword>
<evidence type="ECO:0000256" key="1">
    <source>
        <dbReference type="SAM" id="Coils"/>
    </source>
</evidence>
<evidence type="ECO:0000256" key="2">
    <source>
        <dbReference type="SAM" id="MobiDB-lite"/>
    </source>
</evidence>
<organism evidence="4 5">
    <name type="scientific">Butyrivibrio fibrisolvens DSM 3071</name>
    <dbReference type="NCBI Taxonomy" id="1121131"/>
    <lineage>
        <taxon>Bacteria</taxon>
        <taxon>Bacillati</taxon>
        <taxon>Bacillota</taxon>
        <taxon>Clostridia</taxon>
        <taxon>Lachnospirales</taxon>
        <taxon>Lachnospiraceae</taxon>
        <taxon>Butyrivibrio</taxon>
    </lineage>
</organism>
<proteinExistence type="predicted"/>
<feature type="compositionally biased region" description="Acidic residues" evidence="2">
    <location>
        <begin position="1"/>
        <end position="24"/>
    </location>
</feature>
<keyword evidence="1" id="KW-0175">Coiled coil</keyword>
<dbReference type="RefSeq" id="WP_073386994.1">
    <property type="nucleotide sequence ID" value="NZ_FQXK01000013.1"/>
</dbReference>
<dbReference type="GeneID" id="89509954"/>
<keyword evidence="3" id="KW-0472">Membrane</keyword>
<feature type="transmembrane region" description="Helical" evidence="3">
    <location>
        <begin position="97"/>
        <end position="117"/>
    </location>
</feature>
<evidence type="ECO:0000313" key="4">
    <source>
        <dbReference type="EMBL" id="SHI15311.1"/>
    </source>
</evidence>
<evidence type="ECO:0000313" key="5">
    <source>
        <dbReference type="Proteomes" id="UP000184278"/>
    </source>
</evidence>
<sequence length="172" mass="20226">MSDEDNLEIQDEEAQEGEAEESQELFDAHPEMWKDPRVENIIRAIRKNEKAKRKTEIIKVNYKVLIDPKTKLIAPFVTLFGAAVIAIYTFVNGMPTVRWFIVVCATTVLFLLFGSILQNMVEKYEEEAVKKWIDRRLDWERQMDEERARREAEELIAQAQEAAKKQEEDIFF</sequence>
<protein>
    <submittedName>
        <fullName evidence="4">Uncharacterized protein</fullName>
    </submittedName>
</protein>
<gene>
    <name evidence="4" type="ORF">SAMN02745229_01692</name>
</gene>
<reference evidence="5" key="1">
    <citation type="submission" date="2016-11" db="EMBL/GenBank/DDBJ databases">
        <authorList>
            <person name="Varghese N."/>
            <person name="Submissions S."/>
        </authorList>
    </citation>
    <scope>NUCLEOTIDE SEQUENCE [LARGE SCALE GENOMIC DNA]</scope>
    <source>
        <strain evidence="5">DSM 3071</strain>
    </source>
</reference>
<dbReference type="Proteomes" id="UP000184278">
    <property type="component" value="Unassembled WGS sequence"/>
</dbReference>
<name>A0A1M5YTD2_BUTFI</name>